<dbReference type="HOGENOM" id="CLU_006406_6_2_1"/>
<evidence type="ECO:0000256" key="6">
    <source>
        <dbReference type="ARBA" id="ARBA00022917"/>
    </source>
</evidence>
<evidence type="ECO:0000256" key="10">
    <source>
        <dbReference type="RuleBase" id="RU363038"/>
    </source>
</evidence>
<dbReference type="GO" id="GO:0006420">
    <property type="term" value="P:arginyl-tRNA aminoacylation"/>
    <property type="evidence" value="ECO:0007669"/>
    <property type="project" value="InterPro"/>
</dbReference>
<dbReference type="EC" id="6.1.1.19" evidence="2"/>
<dbReference type="FunCoup" id="S7XRE4">
    <property type="interactions" value="173"/>
</dbReference>
<feature type="domain" description="DALR anticodon binding" evidence="11">
    <location>
        <begin position="444"/>
        <end position="562"/>
    </location>
</feature>
<keyword evidence="5 10" id="KW-0067">ATP-binding</keyword>
<evidence type="ECO:0000256" key="4">
    <source>
        <dbReference type="ARBA" id="ARBA00022741"/>
    </source>
</evidence>
<dbReference type="GO" id="GO:0004814">
    <property type="term" value="F:arginine-tRNA ligase activity"/>
    <property type="evidence" value="ECO:0007669"/>
    <property type="project" value="UniProtKB-EC"/>
</dbReference>
<dbReference type="Gene3D" id="3.30.1360.70">
    <property type="entry name" value="Arginyl tRNA synthetase N-terminal domain"/>
    <property type="match status" value="1"/>
</dbReference>
<dbReference type="InParanoid" id="S7XRE4"/>
<reference evidence="13" key="1">
    <citation type="journal article" date="2013" name="PLoS Genet.">
        <title>The genome of Spraguea lophii and the basis of host-microsporidian interactions.</title>
        <authorList>
            <person name="Campbell S.E."/>
            <person name="Williams T.A."/>
            <person name="Yousuf A."/>
            <person name="Soanes D.M."/>
            <person name="Paszkiewicz K.H."/>
            <person name="Williams B.A.P."/>
        </authorList>
    </citation>
    <scope>NUCLEOTIDE SEQUENCE [LARGE SCALE GENOMIC DNA]</scope>
    <source>
        <strain evidence="13">42_110</strain>
    </source>
</reference>
<dbReference type="OrthoDB" id="68056at2759"/>
<dbReference type="PROSITE" id="PS00178">
    <property type="entry name" value="AA_TRNA_LIGASE_I"/>
    <property type="match status" value="1"/>
</dbReference>
<dbReference type="SMART" id="SM00836">
    <property type="entry name" value="DALR_1"/>
    <property type="match status" value="1"/>
</dbReference>
<comment type="catalytic activity">
    <reaction evidence="9">
        <text>tRNA(Arg) + L-arginine + ATP = L-arginyl-tRNA(Arg) + AMP + diphosphate</text>
        <dbReference type="Rhea" id="RHEA:20301"/>
        <dbReference type="Rhea" id="RHEA-COMP:9658"/>
        <dbReference type="Rhea" id="RHEA-COMP:9673"/>
        <dbReference type="ChEBI" id="CHEBI:30616"/>
        <dbReference type="ChEBI" id="CHEBI:32682"/>
        <dbReference type="ChEBI" id="CHEBI:33019"/>
        <dbReference type="ChEBI" id="CHEBI:78442"/>
        <dbReference type="ChEBI" id="CHEBI:78513"/>
        <dbReference type="ChEBI" id="CHEBI:456215"/>
        <dbReference type="EC" id="6.1.1.19"/>
    </reaction>
</comment>
<evidence type="ECO:0000256" key="1">
    <source>
        <dbReference type="ARBA" id="ARBA00005594"/>
    </source>
</evidence>
<dbReference type="GO" id="GO:0032543">
    <property type="term" value="P:mitochondrial translation"/>
    <property type="evidence" value="ECO:0007669"/>
    <property type="project" value="TreeGrafter"/>
</dbReference>
<proteinExistence type="inferred from homology"/>
<dbReference type="STRING" id="1358809.S7XRE4"/>
<dbReference type="SUPFAM" id="SSF47323">
    <property type="entry name" value="Anticodon-binding domain of a subclass of class I aminoacyl-tRNA synthetases"/>
    <property type="match status" value="1"/>
</dbReference>
<dbReference type="SUPFAM" id="SSF52374">
    <property type="entry name" value="Nucleotidylyl transferase"/>
    <property type="match status" value="1"/>
</dbReference>
<evidence type="ECO:0000313" key="13">
    <source>
        <dbReference type="Proteomes" id="UP000014978"/>
    </source>
</evidence>
<dbReference type="InterPro" id="IPR008909">
    <property type="entry name" value="DALR_anticod-bd"/>
</dbReference>
<evidence type="ECO:0000256" key="5">
    <source>
        <dbReference type="ARBA" id="ARBA00022840"/>
    </source>
</evidence>
<dbReference type="InterPro" id="IPR001412">
    <property type="entry name" value="aa-tRNA-synth_I_CS"/>
</dbReference>
<dbReference type="NCBIfam" id="TIGR00456">
    <property type="entry name" value="argS"/>
    <property type="match status" value="1"/>
</dbReference>
<dbReference type="FunFam" id="3.40.50.620:FF:000058">
    <property type="entry name" value="Mitochondrial arginyl-tRNA synthetase"/>
    <property type="match status" value="1"/>
</dbReference>
<organism evidence="12 13">
    <name type="scientific">Spraguea lophii (strain 42_110)</name>
    <name type="common">Microsporidian parasite</name>
    <dbReference type="NCBI Taxonomy" id="1358809"/>
    <lineage>
        <taxon>Eukaryota</taxon>
        <taxon>Fungi</taxon>
        <taxon>Fungi incertae sedis</taxon>
        <taxon>Microsporidia</taxon>
        <taxon>Spragueidae</taxon>
        <taxon>Spraguea</taxon>
    </lineage>
</organism>
<evidence type="ECO:0000256" key="8">
    <source>
        <dbReference type="ARBA" id="ARBA00033033"/>
    </source>
</evidence>
<dbReference type="GO" id="GO:0005524">
    <property type="term" value="F:ATP binding"/>
    <property type="evidence" value="ECO:0007669"/>
    <property type="project" value="UniProtKB-KW"/>
</dbReference>
<dbReference type="AlphaFoldDB" id="S7XRE4"/>
<comment type="caution">
    <text evidence="12">The sequence shown here is derived from an EMBL/GenBank/DDBJ whole genome shotgun (WGS) entry which is preliminary data.</text>
</comment>
<dbReference type="VEuPathDB" id="MicrosporidiaDB:SLOPH_135"/>
<dbReference type="PANTHER" id="PTHR11956:SF11">
    <property type="entry name" value="ARGININE--TRNA LIGASE, MITOCHONDRIAL-RELATED"/>
    <property type="match status" value="1"/>
</dbReference>
<evidence type="ECO:0000256" key="7">
    <source>
        <dbReference type="ARBA" id="ARBA00023146"/>
    </source>
</evidence>
<keyword evidence="4 10" id="KW-0547">Nucleotide-binding</keyword>
<dbReference type="InterPro" id="IPR035684">
    <property type="entry name" value="ArgRS_core"/>
</dbReference>
<sequence>MDMNKIFMELATQLSPIIGCEIEDVLKMLELPKKPKSADITLQLAKMYKNCKDKAKEISEKIISKNLDIIDNIEVAGTIFKIRLNKKKYAMSIIKDILTSKEKYRQTDEGKGKNIIIEYSSPNIAKIFHAGHIRSTVLGNFVKNLYSNFGYNAISINYLGDWGRQFGLLAVGYKKYGDEKLLNEDAIKHLYDIYVKINKDANENEEVMNEAREHFKQMENGNEEYLKQWETFRNKSIENYKITYKKLNISFDIYSGESFYGEKGKSIIMNTENLVEDKDGSKYFDLGNLGKFLVIKKDGSTLYSTRDIAAAIDRTEKYNPEKSIYIVASQQDLHFRQLFQTLSTYGIDMNKLVHVNFGMVKGMSSRKGTVVFLEDIIKEAKNAVLEVMKKNEEKFSKIENVEETATQLAVSSIIIQDFSAKRVKNYEFDMIRNTSFEGETGPYLQYTHCRLESIKNNNSIYDINTIIKEITKVELEEELLSVLFYLLKYPLVLEDARQDYEPCKVVTYLMTLSAMANSLFSKFRVLNQEENIAKQRLLVFESIKVVLGNGMKILGMKPLLRM</sequence>
<evidence type="ECO:0000313" key="12">
    <source>
        <dbReference type="EMBL" id="EPR78538.1"/>
    </source>
</evidence>
<dbReference type="FunFam" id="1.10.730.10:FF:000006">
    <property type="entry name" value="Arginyl-tRNA synthetase 2, mitochondrial"/>
    <property type="match status" value="1"/>
</dbReference>
<dbReference type="InterPro" id="IPR014729">
    <property type="entry name" value="Rossmann-like_a/b/a_fold"/>
</dbReference>
<dbReference type="Pfam" id="PF00750">
    <property type="entry name" value="tRNA-synt_1d"/>
    <property type="match status" value="1"/>
</dbReference>
<dbReference type="InterPro" id="IPR001278">
    <property type="entry name" value="Arg-tRNA-ligase"/>
</dbReference>
<keyword evidence="6 10" id="KW-0648">Protein biosynthesis</keyword>
<gene>
    <name evidence="12" type="ORF">SLOPH_135</name>
</gene>
<dbReference type="SUPFAM" id="SSF55190">
    <property type="entry name" value="Arginyl-tRNA synthetase (ArgRS), N-terminal 'additional' domain"/>
    <property type="match status" value="1"/>
</dbReference>
<evidence type="ECO:0000259" key="11">
    <source>
        <dbReference type="SMART" id="SM00836"/>
    </source>
</evidence>
<dbReference type="PRINTS" id="PR01038">
    <property type="entry name" value="TRNASYNTHARG"/>
</dbReference>
<dbReference type="Gene3D" id="1.10.730.10">
    <property type="entry name" value="Isoleucyl-tRNA Synthetase, Domain 1"/>
    <property type="match status" value="1"/>
</dbReference>
<dbReference type="EMBL" id="ATCN01000719">
    <property type="protein sequence ID" value="EPR78538.1"/>
    <property type="molecule type" value="Genomic_DNA"/>
</dbReference>
<dbReference type="InterPro" id="IPR009080">
    <property type="entry name" value="tRNAsynth_Ia_anticodon-bd"/>
</dbReference>
<protein>
    <recommendedName>
        <fullName evidence="2">arginine--tRNA ligase</fullName>
        <ecNumber evidence="2">6.1.1.19</ecNumber>
    </recommendedName>
    <alternativeName>
        <fullName evidence="8">Arginyl-tRNA synthetase</fullName>
    </alternativeName>
</protein>
<dbReference type="GO" id="GO:0005739">
    <property type="term" value="C:mitochondrion"/>
    <property type="evidence" value="ECO:0007669"/>
    <property type="project" value="TreeGrafter"/>
</dbReference>
<dbReference type="Gene3D" id="3.40.50.620">
    <property type="entry name" value="HUPs"/>
    <property type="match status" value="1"/>
</dbReference>
<keyword evidence="3 10" id="KW-0436">Ligase</keyword>
<evidence type="ECO:0000256" key="3">
    <source>
        <dbReference type="ARBA" id="ARBA00022598"/>
    </source>
</evidence>
<comment type="similarity">
    <text evidence="1 10">Belongs to the class-I aminoacyl-tRNA synthetase family.</text>
</comment>
<accession>S7XRE4</accession>
<dbReference type="InterPro" id="IPR036695">
    <property type="entry name" value="Arg-tRNA-synth_N_sf"/>
</dbReference>
<dbReference type="Proteomes" id="UP000014978">
    <property type="component" value="Unassembled WGS sequence"/>
</dbReference>
<dbReference type="Pfam" id="PF05746">
    <property type="entry name" value="DALR_1"/>
    <property type="match status" value="1"/>
</dbReference>
<name>S7XRE4_SPRLO</name>
<dbReference type="PANTHER" id="PTHR11956">
    <property type="entry name" value="ARGINYL-TRNA SYNTHETASE"/>
    <property type="match status" value="1"/>
</dbReference>
<dbReference type="OMA" id="YLTRDIC"/>
<evidence type="ECO:0000256" key="2">
    <source>
        <dbReference type="ARBA" id="ARBA00012837"/>
    </source>
</evidence>
<keyword evidence="7 10" id="KW-0030">Aminoacyl-tRNA synthetase</keyword>
<evidence type="ECO:0000256" key="9">
    <source>
        <dbReference type="ARBA" id="ARBA00049339"/>
    </source>
</evidence>
<keyword evidence="13" id="KW-1185">Reference proteome</keyword>